<evidence type="ECO:0000313" key="1">
    <source>
        <dbReference type="EMBL" id="ATC89037.1"/>
    </source>
</evidence>
<accession>A0A290SCX4</accession>
<protein>
    <submittedName>
        <fullName evidence="1">Uncharacterized protein</fullName>
    </submittedName>
</protein>
<organism evidence="1 2">
    <name type="scientific">Pseudoalteromonas arctica A 37-1-2</name>
    <dbReference type="NCBI Taxonomy" id="1117313"/>
    <lineage>
        <taxon>Bacteria</taxon>
        <taxon>Pseudomonadati</taxon>
        <taxon>Pseudomonadota</taxon>
        <taxon>Gammaproteobacteria</taxon>
        <taxon>Alteromonadales</taxon>
        <taxon>Pseudoalteromonadaceae</taxon>
        <taxon>Pseudoalteromonas</taxon>
    </lineage>
</organism>
<evidence type="ECO:0000313" key="2">
    <source>
        <dbReference type="Proteomes" id="UP000016505"/>
    </source>
</evidence>
<dbReference type="Proteomes" id="UP000016505">
    <property type="component" value="Plasmid unnamed"/>
</dbReference>
<keyword evidence="1" id="KW-0614">Plasmid</keyword>
<sequence length="622" mass="73250">MKIIKEYIQSDGKKLRLSEEAVTHVYEGNFVVRTQQGDDNMTVLRGGLHSCSGWNTFRNNYNKELSHLHFFNSNIHKYWYYARELSNGVITLRLPRDLFSGKAAKITMYPDDYYKSGYLWKTLFPKHFDRNAVIEAIDEALENEDITQRSNGQIIGYINNDEPMKTMKIVIQFKGTEIKSAFPAWTQPNSGNVGKPFSHYDNIGFIISQSTEYFEDNYDLQNEMKISVFGEKISPDYLPDYTPMIFKRRTKINEKIKAGEWIKSRRKELSSMRLDDKDNDRLYEYINDHTILKYYPEITSGAYSTALDLIFGDESFHNSFQIVQNIVDGMYYLLCSNQKERLIKTICNVLDNMVTHTNFDQLLKKKIMSTVILIVTYLNDSELSYKFILTLSTSPIRREAYLEYNLNSINKKKLQVPTETYPVELDFIDNPNLDFQLEYKDFIEFLKELYSETYTLNFDEEMLNNLLNDVIDNQEKNYKFLISDALKYFSKEDFLSLSYHFDKILNSAQKYELGDSSKLIESCGLILRDYCRIQFAHRQRINARYLKYNDYVSVISIDYIDHNLLYGKILKHERISNHLNLTRFTDGMLKFALKTEDKNFETDIHNFKARIGKEKPPLPEIM</sequence>
<dbReference type="EMBL" id="CP011027">
    <property type="protein sequence ID" value="ATC89037.1"/>
    <property type="molecule type" value="Genomic_DNA"/>
</dbReference>
<dbReference type="OrthoDB" id="7041578at2"/>
<reference evidence="1 2" key="1">
    <citation type="journal article" date="2012" name="J. Bacteriol.">
        <title>Genome sequences of type strains of seven species of the marine bacterium Pseudoalteromonas.</title>
        <authorList>
            <person name="Xie B.B."/>
            <person name="Shu Y.L."/>
            <person name="Qin Q.L."/>
            <person name="Rong J.C."/>
            <person name="Zhang X.Y."/>
            <person name="Chen X.L."/>
            <person name="Shi M."/>
            <person name="He H.L."/>
            <person name="Zhou B.C."/>
            <person name="Zhang Y.Z."/>
        </authorList>
    </citation>
    <scope>NUCLEOTIDE SEQUENCE [LARGE SCALE GENOMIC DNA]</scope>
    <source>
        <strain evidence="1 2">A 37-1-2</strain>
        <plasmid evidence="1 2">unnamed</plasmid>
    </source>
</reference>
<gene>
    <name evidence="1" type="ORF">PARC_p0069</name>
</gene>
<proteinExistence type="predicted"/>
<dbReference type="KEGG" id="part:PARC_p0069"/>
<geneLocation type="plasmid" evidence="1">
    <name>unnamed</name>
</geneLocation>
<name>A0A290SCX4_9GAMM</name>
<dbReference type="RefSeq" id="WP_010554775.1">
    <property type="nucleotide sequence ID" value="NZ_CP011027.1"/>
</dbReference>
<dbReference type="AlphaFoldDB" id="A0A290SCX4"/>